<evidence type="ECO:0000313" key="2">
    <source>
        <dbReference type="EMBL" id="CAJ2501365.1"/>
    </source>
</evidence>
<dbReference type="PANTHER" id="PTHR35585:SF1">
    <property type="entry name" value="HHE DOMAIN PROTEIN (AFU_ORTHOLOGUE AFUA_4G00730)"/>
    <property type="match status" value="1"/>
</dbReference>
<reference evidence="2" key="1">
    <citation type="submission" date="2023-10" db="EMBL/GenBank/DDBJ databases">
        <authorList>
            <person name="Hackl T."/>
        </authorList>
    </citation>
    <scope>NUCLEOTIDE SEQUENCE</scope>
</reference>
<organism evidence="2 3">
    <name type="scientific">Anthostomella pinea</name>
    <dbReference type="NCBI Taxonomy" id="933095"/>
    <lineage>
        <taxon>Eukaryota</taxon>
        <taxon>Fungi</taxon>
        <taxon>Dikarya</taxon>
        <taxon>Ascomycota</taxon>
        <taxon>Pezizomycotina</taxon>
        <taxon>Sordariomycetes</taxon>
        <taxon>Xylariomycetidae</taxon>
        <taxon>Xylariales</taxon>
        <taxon>Xylariaceae</taxon>
        <taxon>Anthostomella</taxon>
    </lineage>
</organism>
<proteinExistence type="predicted"/>
<dbReference type="InterPro" id="IPR012312">
    <property type="entry name" value="Hemerythrin-like"/>
</dbReference>
<keyword evidence="3" id="KW-1185">Reference proteome</keyword>
<evidence type="ECO:0000313" key="3">
    <source>
        <dbReference type="Proteomes" id="UP001295740"/>
    </source>
</evidence>
<accession>A0AAI8VAI8</accession>
<feature type="domain" description="Hemerythrin-like" evidence="1">
    <location>
        <begin position="52"/>
        <end position="161"/>
    </location>
</feature>
<name>A0AAI8VAI8_9PEZI</name>
<dbReference type="Proteomes" id="UP001295740">
    <property type="component" value="Unassembled WGS sequence"/>
</dbReference>
<evidence type="ECO:0000259" key="1">
    <source>
        <dbReference type="Pfam" id="PF01814"/>
    </source>
</evidence>
<comment type="caution">
    <text evidence="2">The sequence shown here is derived from an EMBL/GenBank/DDBJ whole genome shotgun (WGS) entry which is preliminary data.</text>
</comment>
<dbReference type="PANTHER" id="PTHR35585">
    <property type="entry name" value="HHE DOMAIN PROTEIN (AFU_ORTHOLOGUE AFUA_4G00730)"/>
    <property type="match status" value="1"/>
</dbReference>
<protein>
    <submittedName>
        <fullName evidence="2">Uu.00g042180.m01.CDS01</fullName>
    </submittedName>
</protein>
<gene>
    <name evidence="2" type="ORF">KHLLAP_LOCUS1833</name>
</gene>
<dbReference type="AlphaFoldDB" id="A0AAI8VAI8"/>
<dbReference type="EMBL" id="CAUWAG010000003">
    <property type="protein sequence ID" value="CAJ2501365.1"/>
    <property type="molecule type" value="Genomic_DNA"/>
</dbReference>
<dbReference type="Pfam" id="PF01814">
    <property type="entry name" value="Hemerythrin"/>
    <property type="match status" value="1"/>
</dbReference>
<sequence length="244" mass="28453">MFRRPVLLSQAVRPLRTYGRQTAPLMRRAYADYRFPGKAESLEHSQVFKISQAIQNDHRELERYYKKIVSSDDPDEKLRYQNMLIWELARHSIAEELVVYPAMEKEITDGKSIAEKDHEQHQVVKEELYKFQKLKPGDDEFQPTLDKLWDDLKHHIKEEEESDLVQLEKALSLTGSKELSQKFERTKMFTPTRSHPSAPNRPPFETVAGLMAAPIDKLRDLFTKFPEQETIKVDKTDGAGHGPY</sequence>
<dbReference type="Gene3D" id="1.20.120.520">
    <property type="entry name" value="nmb1532 protein domain like"/>
    <property type="match status" value="1"/>
</dbReference>